<evidence type="ECO:0000313" key="8">
    <source>
        <dbReference type="Proteomes" id="UP000442535"/>
    </source>
</evidence>
<evidence type="ECO:0000259" key="6">
    <source>
        <dbReference type="Pfam" id="PF00483"/>
    </source>
</evidence>
<dbReference type="PANTHER" id="PTHR43197:SF1">
    <property type="entry name" value="UTP--GLUCOSE-1-PHOSPHATE URIDYLYLTRANSFERASE"/>
    <property type="match status" value="1"/>
</dbReference>
<evidence type="ECO:0000256" key="3">
    <source>
        <dbReference type="ARBA" id="ARBA00022679"/>
    </source>
</evidence>
<dbReference type="SUPFAM" id="SSF53448">
    <property type="entry name" value="Nucleotide-diphospho-sugar transferases"/>
    <property type="match status" value="1"/>
</dbReference>
<evidence type="ECO:0000256" key="5">
    <source>
        <dbReference type="ARBA" id="ARBA00048128"/>
    </source>
</evidence>
<dbReference type="Proteomes" id="UP000442535">
    <property type="component" value="Unassembled WGS sequence"/>
</dbReference>
<dbReference type="GO" id="GO:0006011">
    <property type="term" value="P:UDP-alpha-D-glucose metabolic process"/>
    <property type="evidence" value="ECO:0007669"/>
    <property type="project" value="InterPro"/>
</dbReference>
<sequence length="303" mass="32862">MQKKVTSAVIPAAGRGNRMYPLTKSVPKELLPLVDRPVILTVIEEGSRAGIETFHIVTSPKKPALREFFTPKVEDDPRNPRGFSMPPVNFVTQDEAKGLGHAVLQAREVVGDNPFVVQLPDDVFHEEDPLLQTMLKVHEKTGGCVVGLLEVSPKEIGAYSTTAIEREVLPSEITGGHSVYRLSQIVEKPTPEQVHSPYAIMGRYVLTSQIFQVLAETKPGRNGEIQLTDALATLADLPVEDGGGVWGVVSRGRHFDTGNLAGYLAAQAELALEHPFLGNPLREHLRGVICEENSGGKRAGGEA</sequence>
<organism evidence="7 8">
    <name type="scientific">Mobiluncus porci</name>
    <dbReference type="NCBI Taxonomy" id="2652278"/>
    <lineage>
        <taxon>Bacteria</taxon>
        <taxon>Bacillati</taxon>
        <taxon>Actinomycetota</taxon>
        <taxon>Actinomycetes</taxon>
        <taxon>Actinomycetales</taxon>
        <taxon>Actinomycetaceae</taxon>
        <taxon>Mobiluncus</taxon>
    </lineage>
</organism>
<dbReference type="InterPro" id="IPR029044">
    <property type="entry name" value="Nucleotide-diphossugar_trans"/>
</dbReference>
<keyword evidence="3 7" id="KW-0808">Transferase</keyword>
<dbReference type="InterPro" id="IPR005835">
    <property type="entry name" value="NTP_transferase_dom"/>
</dbReference>
<evidence type="ECO:0000256" key="4">
    <source>
        <dbReference type="ARBA" id="ARBA00022695"/>
    </source>
</evidence>
<proteinExistence type="inferred from homology"/>
<dbReference type="AlphaFoldDB" id="A0A7K0K2L8"/>
<evidence type="ECO:0000256" key="2">
    <source>
        <dbReference type="ARBA" id="ARBA00012415"/>
    </source>
</evidence>
<dbReference type="EMBL" id="VUMY01000008">
    <property type="protein sequence ID" value="MST49731.1"/>
    <property type="molecule type" value="Genomic_DNA"/>
</dbReference>
<feature type="domain" description="Nucleotidyl transferase" evidence="6">
    <location>
        <begin position="8"/>
        <end position="270"/>
    </location>
</feature>
<dbReference type="Gene3D" id="3.90.550.10">
    <property type="entry name" value="Spore Coat Polysaccharide Biosynthesis Protein SpsA, Chain A"/>
    <property type="match status" value="1"/>
</dbReference>
<gene>
    <name evidence="7" type="ORF">FYJ63_05705</name>
</gene>
<dbReference type="InterPro" id="IPR005771">
    <property type="entry name" value="GalU_uridylyltTrfase_bac/arc"/>
</dbReference>
<accession>A0A7K0K2L8</accession>
<dbReference type="RefSeq" id="WP_154544657.1">
    <property type="nucleotide sequence ID" value="NZ_VUMY01000008.1"/>
</dbReference>
<evidence type="ECO:0000256" key="1">
    <source>
        <dbReference type="ARBA" id="ARBA00006890"/>
    </source>
</evidence>
<comment type="catalytic activity">
    <reaction evidence="5">
        <text>alpha-D-glucose 1-phosphate + UTP + H(+) = UDP-alpha-D-glucose + diphosphate</text>
        <dbReference type="Rhea" id="RHEA:19889"/>
        <dbReference type="ChEBI" id="CHEBI:15378"/>
        <dbReference type="ChEBI" id="CHEBI:33019"/>
        <dbReference type="ChEBI" id="CHEBI:46398"/>
        <dbReference type="ChEBI" id="CHEBI:58601"/>
        <dbReference type="ChEBI" id="CHEBI:58885"/>
        <dbReference type="EC" id="2.7.7.9"/>
    </reaction>
</comment>
<comment type="similarity">
    <text evidence="1">Belongs to the UDPGP type 2 family.</text>
</comment>
<comment type="caution">
    <text evidence="7">The sequence shown here is derived from an EMBL/GenBank/DDBJ whole genome shotgun (WGS) entry which is preliminary data.</text>
</comment>
<evidence type="ECO:0000313" key="7">
    <source>
        <dbReference type="EMBL" id="MST49731.1"/>
    </source>
</evidence>
<dbReference type="GO" id="GO:0003983">
    <property type="term" value="F:UTP:glucose-1-phosphate uridylyltransferase activity"/>
    <property type="evidence" value="ECO:0007669"/>
    <property type="project" value="UniProtKB-EC"/>
</dbReference>
<dbReference type="PANTHER" id="PTHR43197">
    <property type="entry name" value="UTP--GLUCOSE-1-PHOSPHATE URIDYLYLTRANSFERASE"/>
    <property type="match status" value="1"/>
</dbReference>
<protein>
    <recommendedName>
        <fullName evidence="2">UTP--glucose-1-phosphate uridylyltransferase</fullName>
        <ecNumber evidence="2">2.7.7.9</ecNumber>
    </recommendedName>
</protein>
<reference evidence="7 8" key="1">
    <citation type="submission" date="2019-08" db="EMBL/GenBank/DDBJ databases">
        <title>In-depth cultivation of the pig gut microbiome towards novel bacterial diversity and tailored functional studies.</title>
        <authorList>
            <person name="Wylensek D."/>
            <person name="Hitch T.C.A."/>
            <person name="Clavel T."/>
        </authorList>
    </citation>
    <scope>NUCLEOTIDE SEQUENCE [LARGE SCALE GENOMIC DNA]</scope>
    <source>
        <strain evidence="7 8">RF-GAM-744-WT-7</strain>
    </source>
</reference>
<dbReference type="Pfam" id="PF00483">
    <property type="entry name" value="NTP_transferase"/>
    <property type="match status" value="1"/>
</dbReference>
<dbReference type="EC" id="2.7.7.9" evidence="2"/>
<name>A0A7K0K2L8_9ACTO</name>
<keyword evidence="4 7" id="KW-0548">Nucleotidyltransferase</keyword>
<keyword evidence="8" id="KW-1185">Reference proteome</keyword>